<comment type="subcellular location">
    <subcellularLocation>
        <location evidence="1">Nucleus</location>
    </subcellularLocation>
</comment>
<evidence type="ECO:0000313" key="8">
    <source>
        <dbReference type="EMBL" id="SCO59538.1"/>
    </source>
</evidence>
<protein>
    <submittedName>
        <fullName evidence="5">Uncharacterized protein</fullName>
    </submittedName>
</protein>
<dbReference type="EMBL" id="LT614634">
    <property type="protein sequence ID" value="SCN24366.1"/>
    <property type="molecule type" value="Genomic_DNA"/>
</dbReference>
<dbReference type="PANTHER" id="PTHR15111">
    <property type="entry name" value="RNA POLYMERASE II SUBUNIT 5-MEDIATING PROTEIN NNX3"/>
    <property type="match status" value="1"/>
</dbReference>
<gene>
    <name evidence="5" type="ORF">PBK173_000151700</name>
    <name evidence="7" type="ORF">PBNK65E_000144700</name>
    <name evidence="6" type="ORF">PBNK65NY_000144000</name>
    <name evidence="9" type="ORF">PBSP11A_000144000</name>
    <name evidence="8" type="ORF">PBSP11RLL_000143900</name>
</gene>
<dbReference type="Proteomes" id="UP000516480">
    <property type="component" value="Chromosome 8"/>
</dbReference>
<dbReference type="InterPro" id="IPR052255">
    <property type="entry name" value="RNA_pol_II_subunit5-mediator"/>
</dbReference>
<evidence type="ECO:0000313" key="7">
    <source>
        <dbReference type="EMBL" id="SCN24366.1"/>
    </source>
</evidence>
<dbReference type="GO" id="GO:0003682">
    <property type="term" value="F:chromatin binding"/>
    <property type="evidence" value="ECO:0007669"/>
    <property type="project" value="TreeGrafter"/>
</dbReference>
<dbReference type="EMBL" id="LT608272">
    <property type="protein sequence ID" value="SCO59538.1"/>
    <property type="molecule type" value="Genomic_DNA"/>
</dbReference>
<dbReference type="InterPro" id="IPR009053">
    <property type="entry name" value="Prefoldin"/>
</dbReference>
<comment type="similarity">
    <text evidence="3">Belongs to the RNA polymerase II subunit 5-mediating protein family.</text>
</comment>
<dbReference type="SUPFAM" id="SSF46579">
    <property type="entry name" value="Prefoldin"/>
    <property type="match status" value="1"/>
</dbReference>
<dbReference type="OMA" id="KFYQDKY"/>
<proteinExistence type="inferred from homology"/>
<dbReference type="PANTHER" id="PTHR15111:SF0">
    <property type="entry name" value="UNCONVENTIONAL PREFOLDIN RPB5 INTERACTOR 1"/>
    <property type="match status" value="1"/>
</dbReference>
<evidence type="ECO:0000256" key="1">
    <source>
        <dbReference type="ARBA" id="ARBA00004123"/>
    </source>
</evidence>
<feature type="region of interest" description="Disordered" evidence="4">
    <location>
        <begin position="227"/>
        <end position="252"/>
    </location>
</feature>
<dbReference type="GO" id="GO:0019212">
    <property type="term" value="F:phosphatase inhibitor activity"/>
    <property type="evidence" value="ECO:0007669"/>
    <property type="project" value="TreeGrafter"/>
</dbReference>
<keyword evidence="2" id="KW-0539">Nucleus</keyword>
<evidence type="ECO:0000313" key="10">
    <source>
        <dbReference type="Proteomes" id="UP000069549"/>
    </source>
</evidence>
<evidence type="ECO:0000313" key="14">
    <source>
        <dbReference type="Proteomes" id="UP000516480"/>
    </source>
</evidence>
<dbReference type="InterPro" id="IPR004127">
    <property type="entry name" value="Prefoldin_subunit_alpha"/>
</dbReference>
<evidence type="ECO:0000256" key="2">
    <source>
        <dbReference type="ARBA" id="ARBA00023242"/>
    </source>
</evidence>
<dbReference type="OrthoDB" id="21413at2759"/>
<dbReference type="GO" id="GO:0003714">
    <property type="term" value="F:transcription corepressor activity"/>
    <property type="evidence" value="ECO:0007669"/>
    <property type="project" value="TreeGrafter"/>
</dbReference>
<dbReference type="EMBL" id="LT160028">
    <property type="protein sequence ID" value="CXI30575.1"/>
    <property type="molecule type" value="Genomic_DNA"/>
</dbReference>
<dbReference type="GO" id="GO:0000122">
    <property type="term" value="P:negative regulation of transcription by RNA polymerase II"/>
    <property type="evidence" value="ECO:0007669"/>
    <property type="project" value="TreeGrafter"/>
</dbReference>
<dbReference type="Pfam" id="PF02996">
    <property type="entry name" value="Prefoldin"/>
    <property type="match status" value="1"/>
</dbReference>
<evidence type="ECO:0000313" key="13">
    <source>
        <dbReference type="Proteomes" id="UP000220214"/>
    </source>
</evidence>
<dbReference type="EMBL" id="LT608256">
    <property type="protein sequence ID" value="SCO60757.1"/>
    <property type="molecule type" value="Genomic_DNA"/>
</dbReference>
<feature type="region of interest" description="Disordered" evidence="4">
    <location>
        <begin position="274"/>
        <end position="302"/>
    </location>
</feature>
<feature type="compositionally biased region" description="Basic and acidic residues" evidence="4">
    <location>
        <begin position="281"/>
        <end position="294"/>
    </location>
</feature>
<dbReference type="EMBL" id="LT608144">
    <property type="protein sequence ID" value="SCM20880.1"/>
    <property type="molecule type" value="Genomic_DNA"/>
</dbReference>
<evidence type="ECO:0000313" key="12">
    <source>
        <dbReference type="Proteomes" id="UP000219974"/>
    </source>
</evidence>
<dbReference type="Proteomes" id="UP000069549">
    <property type="component" value="Chromosome 8"/>
</dbReference>
<organism evidence="5 10">
    <name type="scientific">Plasmodium berghei</name>
    <dbReference type="NCBI Taxonomy" id="5821"/>
    <lineage>
        <taxon>Eukaryota</taxon>
        <taxon>Sar</taxon>
        <taxon>Alveolata</taxon>
        <taxon>Apicomplexa</taxon>
        <taxon>Aconoidasida</taxon>
        <taxon>Haemosporida</taxon>
        <taxon>Plasmodiidae</taxon>
        <taxon>Plasmodium</taxon>
        <taxon>Plasmodium (Vinckeia)</taxon>
    </lineage>
</organism>
<dbReference type="Proteomes" id="UP000220214">
    <property type="component" value="Chromosome 8"/>
</dbReference>
<dbReference type="GO" id="GO:0005634">
    <property type="term" value="C:nucleus"/>
    <property type="evidence" value="ECO:0007669"/>
    <property type="project" value="UniProtKB-SubCell"/>
</dbReference>
<dbReference type="Gene3D" id="1.10.287.370">
    <property type="match status" value="1"/>
</dbReference>
<evidence type="ECO:0000313" key="5">
    <source>
        <dbReference type="EMBL" id="CXI30575.1"/>
    </source>
</evidence>
<dbReference type="AlphaFoldDB" id="A0A0Y9VZ77"/>
<dbReference type="Proteomes" id="UP000219860">
    <property type="component" value="Chromosome 8"/>
</dbReference>
<accession>A0A0Y9VZ77</accession>
<evidence type="ECO:0000256" key="3">
    <source>
        <dbReference type="ARBA" id="ARBA00038295"/>
    </source>
</evidence>
<evidence type="ECO:0000313" key="6">
    <source>
        <dbReference type="EMBL" id="SCM20880.1"/>
    </source>
</evidence>
<dbReference type="CDD" id="cd23159">
    <property type="entry name" value="Prefoldin_URI1"/>
    <property type="match status" value="1"/>
</dbReference>
<evidence type="ECO:0000313" key="11">
    <source>
        <dbReference type="Proteomes" id="UP000219860"/>
    </source>
</evidence>
<evidence type="ECO:0000313" key="9">
    <source>
        <dbReference type="EMBL" id="SCO60757.1"/>
    </source>
</evidence>
<dbReference type="VEuPathDB" id="PlasmoDB:PBANKA_0808800"/>
<dbReference type="Proteomes" id="UP000219974">
    <property type="component" value="Chromosome 8"/>
</dbReference>
<evidence type="ECO:0000256" key="4">
    <source>
        <dbReference type="SAM" id="MobiDB-lite"/>
    </source>
</evidence>
<sequence>MANLENLKDEDIKGGTERIMLKLKNEKINENILKKTIKEYEETLNVISVLTKKLNYKIMIPFSKIAFFEGQVKYTNNIYQDIGCNTFCERTSEQANNFLKKKLDFYKEKYKIISNSINKLTKELELSVELTHAIKFENKENKNHSFIRTDGFLEIREEYNESDECEKNDSQELNNETINLFDCKKEIDNSVKTLVDDKNKLNIDKMKNINFDLKCYELDQIKREDTKMNPEKCENKNTQNQKESNKDINTLIKPTTSKSLNVNKQGLLNISEKYISSSDSNSDHSSDSNSDRSRSRLGNARI</sequence>
<name>A0A0Y9VZ77_PLABE</name>
<reference evidence="5 10" key="1">
    <citation type="submission" date="2016-02" db="EMBL/GenBank/DDBJ databases">
        <authorList>
            <consortium name="Pathogen Informatics"/>
        </authorList>
    </citation>
    <scope>NUCLEOTIDE SEQUENCE [LARGE SCALE GENOMIC DNA]</scope>
    <source>
        <strain evidence="5 10">K173</strain>
        <strain evidence="6 14">NK65 ny</strain>
        <strain evidence="7 13">NK65e</strain>
        <strain evidence="9 11">SP11 Antwerpcl1</strain>
        <strain evidence="8 12">SP11 RLL</strain>
    </source>
</reference>